<dbReference type="VEuPathDB" id="FungiDB:MYCFIDRAFT_211574"/>
<name>M3AXP7_PSEFD</name>
<evidence type="ECO:0000313" key="1">
    <source>
        <dbReference type="EMBL" id="EME82232.1"/>
    </source>
</evidence>
<dbReference type="AlphaFoldDB" id="M3AXP7"/>
<sequence length="213" mass="23525">MMGFHTAWLVVVDSSRHYFHNFDFDKVSLGDVQIVGIHDSCRSVGRTVHGYTCRRPLWVYAIDFRDSKSDGLSASFRGCQLEKRDLVETDFVADSRARCLSVGKTSLSEGHGGIRPREMPVCSLLLGFCGVAESESICGRDHAASLDDIPSRLAASACQWKQAACFDYGQWSPTENVGEADAYPLCLGQCGLGPRFPLRQQFLWKAPSCLGHL</sequence>
<gene>
    <name evidence="1" type="ORF">MYCFIDRAFT_211574</name>
</gene>
<protein>
    <submittedName>
        <fullName evidence="1">Uncharacterized protein</fullName>
    </submittedName>
</protein>
<dbReference type="Proteomes" id="UP000016932">
    <property type="component" value="Unassembled WGS sequence"/>
</dbReference>
<dbReference type="KEGG" id="pfj:MYCFIDRAFT_211574"/>
<dbReference type="HOGENOM" id="CLU_1294912_0_0_1"/>
<dbReference type="EMBL" id="KB446559">
    <property type="protein sequence ID" value="EME82232.1"/>
    <property type="molecule type" value="Genomic_DNA"/>
</dbReference>
<keyword evidence="2" id="KW-1185">Reference proteome</keyword>
<evidence type="ECO:0000313" key="2">
    <source>
        <dbReference type="Proteomes" id="UP000016932"/>
    </source>
</evidence>
<accession>M3AXP7</accession>
<dbReference type="RefSeq" id="XP_007927637.1">
    <property type="nucleotide sequence ID" value="XM_007929446.1"/>
</dbReference>
<reference evidence="1 2" key="1">
    <citation type="journal article" date="2012" name="PLoS Pathog.">
        <title>Diverse lifestyles and strategies of plant pathogenesis encoded in the genomes of eighteen Dothideomycetes fungi.</title>
        <authorList>
            <person name="Ohm R.A."/>
            <person name="Feau N."/>
            <person name="Henrissat B."/>
            <person name="Schoch C.L."/>
            <person name="Horwitz B.A."/>
            <person name="Barry K.W."/>
            <person name="Condon B.J."/>
            <person name="Copeland A.C."/>
            <person name="Dhillon B."/>
            <person name="Glaser F."/>
            <person name="Hesse C.N."/>
            <person name="Kosti I."/>
            <person name="LaButti K."/>
            <person name="Lindquist E.A."/>
            <person name="Lucas S."/>
            <person name="Salamov A.A."/>
            <person name="Bradshaw R.E."/>
            <person name="Ciuffetti L."/>
            <person name="Hamelin R.C."/>
            <person name="Kema G.H.J."/>
            <person name="Lawrence C."/>
            <person name="Scott J.A."/>
            <person name="Spatafora J.W."/>
            <person name="Turgeon B.G."/>
            <person name="de Wit P.J.G.M."/>
            <person name="Zhong S."/>
            <person name="Goodwin S.B."/>
            <person name="Grigoriev I.V."/>
        </authorList>
    </citation>
    <scope>NUCLEOTIDE SEQUENCE [LARGE SCALE GENOMIC DNA]</scope>
    <source>
        <strain evidence="1 2">CIRAD86</strain>
    </source>
</reference>
<proteinExistence type="predicted"/>
<dbReference type="GeneID" id="19337446"/>
<organism evidence="1 2">
    <name type="scientific">Pseudocercospora fijiensis (strain CIRAD86)</name>
    <name type="common">Black leaf streak disease fungus</name>
    <name type="synonym">Mycosphaerella fijiensis</name>
    <dbReference type="NCBI Taxonomy" id="383855"/>
    <lineage>
        <taxon>Eukaryota</taxon>
        <taxon>Fungi</taxon>
        <taxon>Dikarya</taxon>
        <taxon>Ascomycota</taxon>
        <taxon>Pezizomycotina</taxon>
        <taxon>Dothideomycetes</taxon>
        <taxon>Dothideomycetidae</taxon>
        <taxon>Mycosphaerellales</taxon>
        <taxon>Mycosphaerellaceae</taxon>
        <taxon>Pseudocercospora</taxon>
    </lineage>
</organism>